<gene>
    <name evidence="2" type="ORF">E2C01_034714</name>
</gene>
<feature type="region of interest" description="Disordered" evidence="1">
    <location>
        <begin position="139"/>
        <end position="181"/>
    </location>
</feature>
<accession>A0A5B7F7C2</accession>
<proteinExistence type="predicted"/>
<feature type="region of interest" description="Disordered" evidence="1">
    <location>
        <begin position="62"/>
        <end position="96"/>
    </location>
</feature>
<comment type="caution">
    <text evidence="2">The sequence shown here is derived from an EMBL/GenBank/DDBJ whole genome shotgun (WGS) entry which is preliminary data.</text>
</comment>
<dbReference type="AlphaFoldDB" id="A0A5B7F7C2"/>
<evidence type="ECO:0000256" key="1">
    <source>
        <dbReference type="SAM" id="MobiDB-lite"/>
    </source>
</evidence>
<dbReference type="EMBL" id="VSRR010004939">
    <property type="protein sequence ID" value="MPC41129.1"/>
    <property type="molecule type" value="Genomic_DNA"/>
</dbReference>
<name>A0A5B7F7C2_PORTR</name>
<feature type="compositionally biased region" description="Polar residues" evidence="1">
    <location>
        <begin position="168"/>
        <end position="181"/>
    </location>
</feature>
<organism evidence="2 3">
    <name type="scientific">Portunus trituberculatus</name>
    <name type="common">Swimming crab</name>
    <name type="synonym">Neptunus trituberculatus</name>
    <dbReference type="NCBI Taxonomy" id="210409"/>
    <lineage>
        <taxon>Eukaryota</taxon>
        <taxon>Metazoa</taxon>
        <taxon>Ecdysozoa</taxon>
        <taxon>Arthropoda</taxon>
        <taxon>Crustacea</taxon>
        <taxon>Multicrustacea</taxon>
        <taxon>Malacostraca</taxon>
        <taxon>Eumalacostraca</taxon>
        <taxon>Eucarida</taxon>
        <taxon>Decapoda</taxon>
        <taxon>Pleocyemata</taxon>
        <taxon>Brachyura</taxon>
        <taxon>Eubrachyura</taxon>
        <taxon>Portunoidea</taxon>
        <taxon>Portunidae</taxon>
        <taxon>Portuninae</taxon>
        <taxon>Portunus</taxon>
    </lineage>
</organism>
<dbReference type="Proteomes" id="UP000324222">
    <property type="component" value="Unassembled WGS sequence"/>
</dbReference>
<evidence type="ECO:0000313" key="2">
    <source>
        <dbReference type="EMBL" id="MPC41129.1"/>
    </source>
</evidence>
<keyword evidence="3" id="KW-1185">Reference proteome</keyword>
<sequence length="181" mass="19237">MFYGNGVLVLFSSSGCVLVFSISSALLIPQNKQSVGQAVSRDPPSGDSTNYFARRVNMRLNQRGAASPASRGLEEDTGTVGEGAATRRHSSPGWRLSLRQDDAARGMMQRSPTPPTLHVPSEAGGRDCCLHTLGEVGTGETVHRSVKRRTGGQPLAPLPASRKHRSGTGKSVGTTHIWSTE</sequence>
<protein>
    <submittedName>
        <fullName evidence="2">Uncharacterized protein</fullName>
    </submittedName>
</protein>
<reference evidence="2 3" key="1">
    <citation type="submission" date="2019-05" db="EMBL/GenBank/DDBJ databases">
        <title>Another draft genome of Portunus trituberculatus and its Hox gene families provides insights of decapod evolution.</title>
        <authorList>
            <person name="Jeong J.-H."/>
            <person name="Song I."/>
            <person name="Kim S."/>
            <person name="Choi T."/>
            <person name="Kim D."/>
            <person name="Ryu S."/>
            <person name="Kim W."/>
        </authorList>
    </citation>
    <scope>NUCLEOTIDE SEQUENCE [LARGE SCALE GENOMIC DNA]</scope>
    <source>
        <tissue evidence="2">Muscle</tissue>
    </source>
</reference>
<evidence type="ECO:0000313" key="3">
    <source>
        <dbReference type="Proteomes" id="UP000324222"/>
    </source>
</evidence>